<accession>A0AAN9MF99</accession>
<feature type="transmembrane region" description="Helical" evidence="1">
    <location>
        <begin position="55"/>
        <end position="77"/>
    </location>
</feature>
<reference evidence="2 3" key="1">
    <citation type="submission" date="2024-01" db="EMBL/GenBank/DDBJ databases">
        <title>The genomes of 5 underutilized Papilionoideae crops provide insights into root nodulation and disease resistanc.</title>
        <authorList>
            <person name="Jiang F."/>
        </authorList>
    </citation>
    <scope>NUCLEOTIDE SEQUENCE [LARGE SCALE GENOMIC DNA]</scope>
    <source>
        <strain evidence="2">JINMINGXINNONG_FW02</strain>
        <tissue evidence="2">Leaves</tissue>
    </source>
</reference>
<sequence>MPVQESLSLSLVYFLVYSPLLSILSLVSVLTAFVLRSSYGVLSLAFFLSPSSSHVLPLAFFLSSSSSHALPLALLGLHLENEIAFRIQVSEGAWKHVNQALVLITFGGNDFVITG</sequence>
<keyword evidence="1" id="KW-0812">Transmembrane</keyword>
<organism evidence="2 3">
    <name type="scientific">Phaseolus coccineus</name>
    <name type="common">Scarlet runner bean</name>
    <name type="synonym">Phaseolus multiflorus</name>
    <dbReference type="NCBI Taxonomy" id="3886"/>
    <lineage>
        <taxon>Eukaryota</taxon>
        <taxon>Viridiplantae</taxon>
        <taxon>Streptophyta</taxon>
        <taxon>Embryophyta</taxon>
        <taxon>Tracheophyta</taxon>
        <taxon>Spermatophyta</taxon>
        <taxon>Magnoliopsida</taxon>
        <taxon>eudicotyledons</taxon>
        <taxon>Gunneridae</taxon>
        <taxon>Pentapetalae</taxon>
        <taxon>rosids</taxon>
        <taxon>fabids</taxon>
        <taxon>Fabales</taxon>
        <taxon>Fabaceae</taxon>
        <taxon>Papilionoideae</taxon>
        <taxon>50 kb inversion clade</taxon>
        <taxon>NPAAA clade</taxon>
        <taxon>indigoferoid/millettioid clade</taxon>
        <taxon>Phaseoleae</taxon>
        <taxon>Phaseolus</taxon>
    </lineage>
</organism>
<dbReference type="EMBL" id="JAYMYR010000007">
    <property type="protein sequence ID" value="KAK7353549.1"/>
    <property type="molecule type" value="Genomic_DNA"/>
</dbReference>
<name>A0AAN9MF99_PHACN</name>
<dbReference type="Proteomes" id="UP001374584">
    <property type="component" value="Unassembled WGS sequence"/>
</dbReference>
<keyword evidence="1" id="KW-0472">Membrane</keyword>
<proteinExistence type="predicted"/>
<comment type="caution">
    <text evidence="2">The sequence shown here is derived from an EMBL/GenBank/DDBJ whole genome shotgun (WGS) entry which is preliminary data.</text>
</comment>
<gene>
    <name evidence="2" type="ORF">VNO80_18999</name>
</gene>
<dbReference type="AlphaFoldDB" id="A0AAN9MF99"/>
<protein>
    <submittedName>
        <fullName evidence="2">Uncharacterized protein</fullName>
    </submittedName>
</protein>
<feature type="transmembrane region" description="Helical" evidence="1">
    <location>
        <begin position="12"/>
        <end position="35"/>
    </location>
</feature>
<evidence type="ECO:0000313" key="3">
    <source>
        <dbReference type="Proteomes" id="UP001374584"/>
    </source>
</evidence>
<keyword evidence="3" id="KW-1185">Reference proteome</keyword>
<keyword evidence="1" id="KW-1133">Transmembrane helix</keyword>
<evidence type="ECO:0000256" key="1">
    <source>
        <dbReference type="SAM" id="Phobius"/>
    </source>
</evidence>
<evidence type="ECO:0000313" key="2">
    <source>
        <dbReference type="EMBL" id="KAK7353549.1"/>
    </source>
</evidence>